<dbReference type="EMBL" id="PEZD01000042">
    <property type="protein sequence ID" value="PIS17196.1"/>
    <property type="molecule type" value="Genomic_DNA"/>
</dbReference>
<comment type="caution">
    <text evidence="1">The sequence shown here is derived from an EMBL/GenBank/DDBJ whole genome shotgun (WGS) entry which is preliminary data.</text>
</comment>
<gene>
    <name evidence="1" type="ORF">COT59_01950</name>
</gene>
<protein>
    <submittedName>
        <fullName evidence="1">Uncharacterized protein</fullName>
    </submittedName>
</protein>
<proteinExistence type="predicted"/>
<evidence type="ECO:0000313" key="1">
    <source>
        <dbReference type="EMBL" id="PIS17196.1"/>
    </source>
</evidence>
<reference evidence="2" key="1">
    <citation type="submission" date="2017-09" db="EMBL/GenBank/DDBJ databases">
        <title>Depth-based differentiation of microbial function through sediment-hosted aquifers and enrichment of novel symbionts in the deep terrestrial subsurface.</title>
        <authorList>
            <person name="Probst A.J."/>
            <person name="Ladd B."/>
            <person name="Jarett J.K."/>
            <person name="Geller-Mcgrath D.E."/>
            <person name="Sieber C.M.K."/>
            <person name="Emerson J.B."/>
            <person name="Anantharaman K."/>
            <person name="Thomas B.C."/>
            <person name="Malmstrom R."/>
            <person name="Stieglmeier M."/>
            <person name="Klingl A."/>
            <person name="Woyke T."/>
            <person name="Ryan C.M."/>
            <person name="Banfield J.F."/>
        </authorList>
    </citation>
    <scope>NUCLEOTIDE SEQUENCE [LARGE SCALE GENOMIC DNA]</scope>
</reference>
<dbReference type="InterPro" id="IPR036388">
    <property type="entry name" value="WH-like_DNA-bd_sf"/>
</dbReference>
<organism evidence="1 2">
    <name type="scientific">Candidatus Nealsonbacteria bacterium CG09_land_8_20_14_0_10_42_14</name>
    <dbReference type="NCBI Taxonomy" id="1974707"/>
    <lineage>
        <taxon>Bacteria</taxon>
        <taxon>Candidatus Nealsoniibacteriota</taxon>
    </lineage>
</organism>
<evidence type="ECO:0000313" key="2">
    <source>
        <dbReference type="Proteomes" id="UP000229675"/>
    </source>
</evidence>
<dbReference type="Proteomes" id="UP000229675">
    <property type="component" value="Unassembled WGS sequence"/>
</dbReference>
<name>A0A2H0WWZ5_9BACT</name>
<dbReference type="Gene3D" id="1.10.10.10">
    <property type="entry name" value="Winged helix-like DNA-binding domain superfamily/Winged helix DNA-binding domain"/>
    <property type="match status" value="1"/>
</dbReference>
<dbReference type="AlphaFoldDB" id="A0A2H0WWZ5"/>
<sequence>MNKSEYPQLKLKAIELRKKGLSYNEIKKDLGISKSTVKYWCMNITLNPNDKKRLYTRQVLLMARGPQSQKERRGREIANIIEKAEKEIKLPISFEAYRLAGAFLYWAEGRKTKKFEITNSDPYLVLFMVKWFERIFGITPQNLRASLNIYPQQNELAIKQFWSKLTGIPLENFGKSFVKPLSKNYKKNNLYYGTIKIMVLRGTDMRHRVFGWIKAALKEIEPEIEITQKEWKTLKETPRPVNLPRETDDLIAPITQW</sequence>
<accession>A0A2H0WWZ5</accession>